<proteinExistence type="predicted"/>
<evidence type="ECO:0000313" key="2">
    <source>
        <dbReference type="Proteomes" id="UP000184172"/>
    </source>
</evidence>
<reference evidence="2" key="1">
    <citation type="submission" date="2016-11" db="EMBL/GenBank/DDBJ databases">
        <authorList>
            <person name="Varghese N."/>
            <person name="Submissions S."/>
        </authorList>
    </citation>
    <scope>NUCLEOTIDE SEQUENCE [LARGE SCALE GENOMIC DNA]</scope>
    <source>
        <strain evidence="2">DSM 26349</strain>
    </source>
</reference>
<keyword evidence="2" id="KW-1185">Reference proteome</keyword>
<protein>
    <submittedName>
        <fullName evidence="1">Uncharacterized protein</fullName>
    </submittedName>
</protein>
<organism evidence="1 2">
    <name type="scientific">Aequorivita viscosa</name>
    <dbReference type="NCBI Taxonomy" id="797419"/>
    <lineage>
        <taxon>Bacteria</taxon>
        <taxon>Pseudomonadati</taxon>
        <taxon>Bacteroidota</taxon>
        <taxon>Flavobacteriia</taxon>
        <taxon>Flavobacteriales</taxon>
        <taxon>Flavobacteriaceae</taxon>
        <taxon>Aequorivita</taxon>
    </lineage>
</organism>
<evidence type="ECO:0000313" key="1">
    <source>
        <dbReference type="EMBL" id="SHJ59553.1"/>
    </source>
</evidence>
<name>A0A1M6KKT2_9FLAO</name>
<dbReference type="STRING" id="797419.SAMN05216556_1205"/>
<accession>A0A1M6KKT2</accession>
<sequence length="123" mass="14491">MRKSISHSLKSLLSNIRQRKDKQLLKDYIIRTIEDKTGKPIQLLRKNHTQRELYKIGLYYVTTTNKAICEALKIPVEAGTRRKRELEKEGRLIASAKKRICPFTKHPARFLTTNPDQYRELLK</sequence>
<dbReference type="AlphaFoldDB" id="A0A1M6KKT2"/>
<dbReference type="EMBL" id="FQYV01000020">
    <property type="protein sequence ID" value="SHJ59553.1"/>
    <property type="molecule type" value="Genomic_DNA"/>
</dbReference>
<dbReference type="OrthoDB" id="982995at2"/>
<dbReference type="Proteomes" id="UP000184172">
    <property type="component" value="Unassembled WGS sequence"/>
</dbReference>
<gene>
    <name evidence="1" type="ORF">SAMN04487908_12067</name>
</gene>
<dbReference type="RefSeq" id="WP_073219837.1">
    <property type="nucleotide sequence ID" value="NZ_FNNS01000020.1"/>
</dbReference>